<dbReference type="AlphaFoldDB" id="A0A087TKF4"/>
<comment type="subcellular location">
    <subcellularLocation>
        <location evidence="1">Virion</location>
    </subcellularLocation>
</comment>
<evidence type="ECO:0000256" key="5">
    <source>
        <dbReference type="PROSITE-ProRule" id="PRU00302"/>
    </source>
</evidence>
<dbReference type="EMBL" id="KK115629">
    <property type="protein sequence ID" value="KFM65593.1"/>
    <property type="molecule type" value="Genomic_DNA"/>
</dbReference>
<evidence type="ECO:0000313" key="9">
    <source>
        <dbReference type="EMBL" id="KFM65593.1"/>
    </source>
</evidence>
<dbReference type="CDD" id="cd00033">
    <property type="entry name" value="CCP"/>
    <property type="match status" value="1"/>
</dbReference>
<feature type="region of interest" description="Disordered" evidence="6">
    <location>
        <begin position="103"/>
        <end position="122"/>
    </location>
</feature>
<comment type="caution">
    <text evidence="5">Lacks conserved residue(s) required for the propagation of feature annotation.</text>
</comment>
<feature type="non-terminal residue" evidence="9">
    <location>
        <position position="433"/>
    </location>
</feature>
<dbReference type="PROSITE" id="PS50923">
    <property type="entry name" value="SUSHI"/>
    <property type="match status" value="1"/>
</dbReference>
<feature type="signal peptide" evidence="7">
    <location>
        <begin position="1"/>
        <end position="17"/>
    </location>
</feature>
<dbReference type="InterPro" id="IPR000436">
    <property type="entry name" value="Sushi_SCR_CCP_dom"/>
</dbReference>
<evidence type="ECO:0000256" key="7">
    <source>
        <dbReference type="SAM" id="SignalP"/>
    </source>
</evidence>
<name>A0A087TKF4_STEMI</name>
<evidence type="ECO:0000256" key="2">
    <source>
        <dbReference type="ARBA" id="ARBA00022659"/>
    </source>
</evidence>
<protein>
    <recommendedName>
        <fullName evidence="8">Sushi domain-containing protein</fullName>
    </recommendedName>
</protein>
<dbReference type="OrthoDB" id="10045365at2759"/>
<evidence type="ECO:0000313" key="10">
    <source>
        <dbReference type="Proteomes" id="UP000054359"/>
    </source>
</evidence>
<dbReference type="Gene3D" id="2.10.70.10">
    <property type="entry name" value="Complement Module, domain 1"/>
    <property type="match status" value="1"/>
</dbReference>
<dbReference type="Pfam" id="PF00084">
    <property type="entry name" value="Sushi"/>
    <property type="match status" value="1"/>
</dbReference>
<dbReference type="InterPro" id="IPR035976">
    <property type="entry name" value="Sushi/SCR/CCP_sf"/>
</dbReference>
<feature type="compositionally biased region" description="Basic and acidic residues" evidence="6">
    <location>
        <begin position="164"/>
        <end position="178"/>
    </location>
</feature>
<sequence length="433" mass="49270">MVVSLVLAFAVIGSALAAEPVVNCPAPRSPEHGQAFLYQDGSIVKYVCEPGYVLLGRGLVRCLDGQWEDPSPMCVETDKSADQAEEDLSGINALPPVPPTRPLFSWGSEPENKDLDTEKNSTAEEMPMSDEARMRMVIYPRRRGRVITRYRTARLHSATELEEEEKKRSQTAREEKKTSTTIHLESSPSVVYVRRTVSPGKITKQEQALNQQYRTAAVHMRVDNTNNGDHLQVVALPRAAVSQDDKGHQAEETLRHMYYLANYNYPRQASLVEYRSGTPVVMTLSESQINWINSLHPDLRDQYLKDLYVMRAEEAAEGARAQAFLRRYDDAYNLYYAPVHLRQPVSLVLEDPVRTYDYSCNQAHSSFVRAPKLPNAHVARYDRRQNPNPPNNHYLSAVYRCDPDFIMLDPRFTELYCSRGQWVGHEPICVPRA</sequence>
<evidence type="ECO:0000256" key="6">
    <source>
        <dbReference type="SAM" id="MobiDB-lite"/>
    </source>
</evidence>
<reference evidence="9 10" key="1">
    <citation type="submission" date="2013-11" db="EMBL/GenBank/DDBJ databases">
        <title>Genome sequencing of Stegodyphus mimosarum.</title>
        <authorList>
            <person name="Bechsgaard J."/>
        </authorList>
    </citation>
    <scope>NUCLEOTIDE SEQUENCE [LARGE SCALE GENOMIC DNA]</scope>
</reference>
<keyword evidence="3 7" id="KW-0732">Signal</keyword>
<dbReference type="PANTHER" id="PTHR45785:SF2">
    <property type="entry name" value="COMPLEMENT FACTOR H-RELATED"/>
    <property type="match status" value="1"/>
</dbReference>
<dbReference type="SUPFAM" id="SSF57535">
    <property type="entry name" value="Complement control module/SCR domain"/>
    <property type="match status" value="2"/>
</dbReference>
<organism evidence="9 10">
    <name type="scientific">Stegodyphus mimosarum</name>
    <name type="common">African social velvet spider</name>
    <dbReference type="NCBI Taxonomy" id="407821"/>
    <lineage>
        <taxon>Eukaryota</taxon>
        <taxon>Metazoa</taxon>
        <taxon>Ecdysozoa</taxon>
        <taxon>Arthropoda</taxon>
        <taxon>Chelicerata</taxon>
        <taxon>Arachnida</taxon>
        <taxon>Araneae</taxon>
        <taxon>Araneomorphae</taxon>
        <taxon>Entelegynae</taxon>
        <taxon>Eresoidea</taxon>
        <taxon>Eresidae</taxon>
        <taxon>Stegodyphus</taxon>
    </lineage>
</organism>
<dbReference type="OMA" id="SQMAWIN"/>
<evidence type="ECO:0000256" key="3">
    <source>
        <dbReference type="ARBA" id="ARBA00022729"/>
    </source>
</evidence>
<feature type="chain" id="PRO_5001829748" description="Sushi domain-containing protein" evidence="7">
    <location>
        <begin position="18"/>
        <end position="433"/>
    </location>
</feature>
<dbReference type="Proteomes" id="UP000054359">
    <property type="component" value="Unassembled WGS sequence"/>
</dbReference>
<dbReference type="PANTHER" id="PTHR45785">
    <property type="entry name" value="COMPLEMENT FACTOR H-RELATED"/>
    <property type="match status" value="1"/>
</dbReference>
<evidence type="ECO:0000256" key="1">
    <source>
        <dbReference type="ARBA" id="ARBA00004328"/>
    </source>
</evidence>
<feature type="domain" description="Sushi" evidence="8">
    <location>
        <begin position="22"/>
        <end position="76"/>
    </location>
</feature>
<evidence type="ECO:0000259" key="8">
    <source>
        <dbReference type="PROSITE" id="PS50923"/>
    </source>
</evidence>
<keyword evidence="2 5" id="KW-0768">Sushi</keyword>
<dbReference type="InterPro" id="IPR051503">
    <property type="entry name" value="ComplSys_Reg/VirEntry_Med"/>
</dbReference>
<dbReference type="SMART" id="SM00032">
    <property type="entry name" value="CCP"/>
    <property type="match status" value="2"/>
</dbReference>
<gene>
    <name evidence="9" type="ORF">X975_06095</name>
</gene>
<feature type="region of interest" description="Disordered" evidence="6">
    <location>
        <begin position="157"/>
        <end position="186"/>
    </location>
</feature>
<keyword evidence="4" id="KW-1015">Disulfide bond</keyword>
<feature type="compositionally biased region" description="Basic and acidic residues" evidence="6">
    <location>
        <begin position="110"/>
        <end position="122"/>
    </location>
</feature>
<proteinExistence type="predicted"/>
<keyword evidence="10" id="KW-1185">Reference proteome</keyword>
<accession>A0A087TKF4</accession>
<evidence type="ECO:0000256" key="4">
    <source>
        <dbReference type="ARBA" id="ARBA00023157"/>
    </source>
</evidence>